<dbReference type="InterPro" id="IPR001242">
    <property type="entry name" value="Condensation_dom"/>
</dbReference>
<sequence>MNGIALNVAATHEIEAGYVLFPATACQVRFWHEQKASPKASALNIAFRLQLSGPLTAASIEQVLGELVARHEILRTGFVMTGAGLRQQVWSHAPFRLEVIDLTGFEEQAALDEAGRVGGQQARTPFELSSPSFFRAVWLPRSGTQGELQLTFHSLVMDGWSFAILVRELVEGLAALRAGHDPDYPDVDLHHGDYALWKGEFLASGALDRARAHWRRELHEFRRFDVPGDRGRPPQRGFQGVIRSILLPGALSERLIAAAKAQGVTLFSVAAAGLAMALQAATGQTRVAMGTQMSVRDQQELEGVIGPLINTVILRLDVAPGSTLASVTAQCGAKLGDALEHLHLPFEDMMEMAGEVPDTSRPPLCSVNFALQQSFVGMGDEVRRQDFAATTSPSFNAGALYDLNFFMVRRPEGWRISCEGDTELYDVETIDRHLVRWREVLETVDVTAQPSLAHAAAQGTAKIAGGAGASGFLSQAELEAQARNVVRFNEDAPGTPIIALNNIAVFYELAQQLGTERPIIDIPMVPKGLRREFPLRAFEDIAADAVRLIRLVRPGGPYILMGHCVLGAMALEAAHQLRREGETVELVILNDSWAPGYRESMPWHDRLLRKLQVRMTDIPRDFRLARRGEMSMIDFLQQFRTVRWLRLTKLALKFGLLKKDGSADRIAGKIDDNLWYGRQIGYLRDQQSRYRAARYDGDVQLFRSDQALKGRLFAWDMGWNEVAADKLVVTAVPGMHNQMFRSAGAAVMGKQLHDRLAQIETDCNVAAKGEQDAPAASLKHASA</sequence>
<dbReference type="GO" id="GO:0044550">
    <property type="term" value="P:secondary metabolite biosynthetic process"/>
    <property type="evidence" value="ECO:0007669"/>
    <property type="project" value="TreeGrafter"/>
</dbReference>
<name>A0A1G6GK23_9BURK</name>
<dbReference type="GO" id="GO:0043041">
    <property type="term" value="P:amino acid activation for nonribosomal peptide biosynthetic process"/>
    <property type="evidence" value="ECO:0007669"/>
    <property type="project" value="TreeGrafter"/>
</dbReference>
<reference evidence="4" key="1">
    <citation type="submission" date="2016-09" db="EMBL/GenBank/DDBJ databases">
        <authorList>
            <person name="Varghese N."/>
            <person name="Submissions S."/>
        </authorList>
    </citation>
    <scope>NUCLEOTIDE SEQUENCE [LARGE SCALE GENOMIC DNA]</scope>
    <source>
        <strain evidence="4">TNe-862</strain>
    </source>
</reference>
<dbReference type="GO" id="GO:0003824">
    <property type="term" value="F:catalytic activity"/>
    <property type="evidence" value="ECO:0007669"/>
    <property type="project" value="InterPro"/>
</dbReference>
<gene>
    <name evidence="3" type="ORF">SAMN05421548_10115</name>
</gene>
<dbReference type="STRING" id="416944.SAMN05421548_10115"/>
<dbReference type="SUPFAM" id="SSF52777">
    <property type="entry name" value="CoA-dependent acyltransferases"/>
    <property type="match status" value="2"/>
</dbReference>
<dbReference type="AlphaFoldDB" id="A0A1G6GK23"/>
<dbReference type="PANTHER" id="PTHR45527">
    <property type="entry name" value="NONRIBOSOMAL PEPTIDE SYNTHETASE"/>
    <property type="match status" value="1"/>
</dbReference>
<dbReference type="GO" id="GO:0005737">
    <property type="term" value="C:cytoplasm"/>
    <property type="evidence" value="ECO:0007669"/>
    <property type="project" value="TreeGrafter"/>
</dbReference>
<dbReference type="EMBL" id="FMYQ01000001">
    <property type="protein sequence ID" value="SDB82193.1"/>
    <property type="molecule type" value="Genomic_DNA"/>
</dbReference>
<evidence type="ECO:0000259" key="1">
    <source>
        <dbReference type="Pfam" id="PF00668"/>
    </source>
</evidence>
<dbReference type="Pfam" id="PF00668">
    <property type="entry name" value="Condensation"/>
    <property type="match status" value="1"/>
</dbReference>
<accession>A0A1G6GK23</accession>
<dbReference type="InterPro" id="IPR029058">
    <property type="entry name" value="AB_hydrolase_fold"/>
</dbReference>
<dbReference type="Gene3D" id="3.40.50.1820">
    <property type="entry name" value="alpha/beta hydrolase"/>
    <property type="match status" value="1"/>
</dbReference>
<dbReference type="InterPro" id="IPR023213">
    <property type="entry name" value="CAT-like_dom_sf"/>
</dbReference>
<evidence type="ECO:0000259" key="2">
    <source>
        <dbReference type="Pfam" id="PF00975"/>
    </source>
</evidence>
<dbReference type="PANTHER" id="PTHR45527:SF1">
    <property type="entry name" value="FATTY ACID SYNTHASE"/>
    <property type="match status" value="1"/>
</dbReference>
<dbReference type="Gene3D" id="3.30.559.10">
    <property type="entry name" value="Chloramphenicol acetyltransferase-like domain"/>
    <property type="match status" value="1"/>
</dbReference>
<dbReference type="Proteomes" id="UP000198908">
    <property type="component" value="Unassembled WGS sequence"/>
</dbReference>
<dbReference type="Gene3D" id="3.30.559.30">
    <property type="entry name" value="Nonribosomal peptide synthetase, condensation domain"/>
    <property type="match status" value="1"/>
</dbReference>
<dbReference type="InterPro" id="IPR001031">
    <property type="entry name" value="Thioesterase"/>
</dbReference>
<dbReference type="OrthoDB" id="2472181at2"/>
<feature type="domain" description="Thioesterase" evidence="2">
    <location>
        <begin position="504"/>
        <end position="620"/>
    </location>
</feature>
<dbReference type="GO" id="GO:0031177">
    <property type="term" value="F:phosphopantetheine binding"/>
    <property type="evidence" value="ECO:0007669"/>
    <property type="project" value="TreeGrafter"/>
</dbReference>
<dbReference type="Pfam" id="PF00975">
    <property type="entry name" value="Thioesterase"/>
    <property type="match status" value="1"/>
</dbReference>
<evidence type="ECO:0000313" key="3">
    <source>
        <dbReference type="EMBL" id="SDB82193.1"/>
    </source>
</evidence>
<organism evidence="3 4">
    <name type="scientific">Paraburkholderia lycopersici</name>
    <dbReference type="NCBI Taxonomy" id="416944"/>
    <lineage>
        <taxon>Bacteria</taxon>
        <taxon>Pseudomonadati</taxon>
        <taxon>Pseudomonadota</taxon>
        <taxon>Betaproteobacteria</taxon>
        <taxon>Burkholderiales</taxon>
        <taxon>Burkholderiaceae</taxon>
        <taxon>Paraburkholderia</taxon>
    </lineage>
</organism>
<keyword evidence="4" id="KW-1185">Reference proteome</keyword>
<dbReference type="SUPFAM" id="SSF53474">
    <property type="entry name" value="alpha/beta-Hydrolases"/>
    <property type="match status" value="1"/>
</dbReference>
<proteinExistence type="predicted"/>
<dbReference type="RefSeq" id="WP_091992867.1">
    <property type="nucleotide sequence ID" value="NZ_FMYQ01000001.1"/>
</dbReference>
<feature type="domain" description="Condensation" evidence="1">
    <location>
        <begin position="22"/>
        <end position="444"/>
    </location>
</feature>
<evidence type="ECO:0000313" key="4">
    <source>
        <dbReference type="Proteomes" id="UP000198908"/>
    </source>
</evidence>
<protein>
    <submittedName>
        <fullName evidence="3">HxxPF-repeated domain-containing protein</fullName>
    </submittedName>
</protein>